<dbReference type="Pfam" id="PF13474">
    <property type="entry name" value="SnoaL_3"/>
    <property type="match status" value="1"/>
</dbReference>
<protein>
    <recommendedName>
        <fullName evidence="3">SnoaL-like domain-containing protein</fullName>
    </recommendedName>
</protein>
<accession>A0A7S2PXF3</accession>
<organism evidence="4">
    <name type="scientific">Skeletonema marinoi</name>
    <dbReference type="NCBI Taxonomy" id="267567"/>
    <lineage>
        <taxon>Eukaryota</taxon>
        <taxon>Sar</taxon>
        <taxon>Stramenopiles</taxon>
        <taxon>Ochrophyta</taxon>
        <taxon>Bacillariophyta</taxon>
        <taxon>Coscinodiscophyceae</taxon>
        <taxon>Thalassiosirophycidae</taxon>
        <taxon>Thalassiosirales</taxon>
        <taxon>Skeletonemataceae</taxon>
        <taxon>Skeletonema</taxon>
        <taxon>Skeletonema marinoi-dohrnii complex</taxon>
    </lineage>
</organism>
<dbReference type="InterPro" id="IPR037401">
    <property type="entry name" value="SnoaL-like"/>
</dbReference>
<dbReference type="Gene3D" id="3.10.450.50">
    <property type="match status" value="1"/>
</dbReference>
<evidence type="ECO:0000259" key="3">
    <source>
        <dbReference type="Pfam" id="PF13474"/>
    </source>
</evidence>
<reference evidence="4" key="1">
    <citation type="submission" date="2021-01" db="EMBL/GenBank/DDBJ databases">
        <authorList>
            <person name="Corre E."/>
            <person name="Pelletier E."/>
            <person name="Niang G."/>
            <person name="Scheremetjew M."/>
            <person name="Finn R."/>
            <person name="Kale V."/>
            <person name="Holt S."/>
            <person name="Cochrane G."/>
            <person name="Meng A."/>
            <person name="Brown T."/>
            <person name="Cohen L."/>
        </authorList>
    </citation>
    <scope>NUCLEOTIDE SEQUENCE</scope>
    <source>
        <strain evidence="4">SM1012Den-03</strain>
    </source>
</reference>
<feature type="signal peptide" evidence="2">
    <location>
        <begin position="1"/>
        <end position="25"/>
    </location>
</feature>
<feature type="region of interest" description="Disordered" evidence="1">
    <location>
        <begin position="499"/>
        <end position="519"/>
    </location>
</feature>
<dbReference type="InterPro" id="IPR032710">
    <property type="entry name" value="NTF2-like_dom_sf"/>
</dbReference>
<feature type="chain" id="PRO_5031379383" description="SnoaL-like domain-containing protein" evidence="2">
    <location>
        <begin position="26"/>
        <end position="726"/>
    </location>
</feature>
<evidence type="ECO:0000256" key="2">
    <source>
        <dbReference type="SAM" id="SignalP"/>
    </source>
</evidence>
<dbReference type="PANTHER" id="PTHR34957:SF1">
    <property type="entry name" value="NUCLEAR TRANSPORT FACTOR 2 (NTF2) FAMILY PROTEIN"/>
    <property type="match status" value="1"/>
</dbReference>
<feature type="region of interest" description="Disordered" evidence="1">
    <location>
        <begin position="621"/>
        <end position="642"/>
    </location>
</feature>
<name>A0A7S2PXF3_9STRA</name>
<feature type="region of interest" description="Disordered" evidence="1">
    <location>
        <begin position="559"/>
        <end position="588"/>
    </location>
</feature>
<proteinExistence type="predicted"/>
<dbReference type="EMBL" id="HBGZ01028253">
    <property type="protein sequence ID" value="CAD9625128.1"/>
    <property type="molecule type" value="Transcribed_RNA"/>
</dbReference>
<feature type="region of interest" description="Disordered" evidence="1">
    <location>
        <begin position="527"/>
        <end position="546"/>
    </location>
</feature>
<dbReference type="SUPFAM" id="SSF54427">
    <property type="entry name" value="NTF2-like"/>
    <property type="match status" value="1"/>
</dbReference>
<sequence length="726" mass="78868">MKRTTHQRVLNLASLLVALPTVASGFAFSALPTTRRASLIKTSYGHDSVIRQPTSIYTTNSDDENDSIDDDGEEDIITEKLRRNSEKPLIDAMKEHDKMVEENKVEAGVNGSINIDSSSSSSINGSNSNNTTSADSSNLYSYMLANAVHPDFDPDESHEEAYLNEQFTELLSRTGKDLTQMGPGIATLPLDPSSEEAKVEANLAAKETDLQKIVDEVKEKASSEWDESNLKETHQKQTEAMERARQLQAEIDQSHVDDCGAVLLANLAFYEAFSSRDAEWMNNVWWSSPSVICIHPSHSPLIGSNAIVDSFSKMFENGIKNTSRVRGGKSTAGSFMTPTNIRALSVRGTTASLVCDEEVYAKGSSGESERDRALVNKLVTTNIFRKIGGKWKMVHRHASWHPETAAARDAMKAEPGIILYDEGKDANGVSSGTSNQGMTLRKVNSEGSTSKRPAKSPSIPQSLEGLDANAVLGIPLPKEEPKKSTSSDESALGKIINLNDLLGGGESNTGDDSEKGLGDVLADLFGDSADSDSKTVSGKGTPDDPFITRRVIKIGPEGIENMKGAKNDETKSDGDDEEPKNVTIDLRGKSEEERKRVLSELVDGVLNDALPGMNDAMAEFDSSGEEVEESDPIDVSVSTSSTDDKENLRQRCIATLRKLSESGMISGKQKRVLLTDIITSSARGEISLIETAYELLCADEDVAEEDTEGMEDFTEQCRVFAEVERD</sequence>
<feature type="compositionally biased region" description="Acidic residues" evidence="1">
    <location>
        <begin position="622"/>
        <end position="632"/>
    </location>
</feature>
<feature type="compositionally biased region" description="Basic and acidic residues" evidence="1">
    <location>
        <begin position="563"/>
        <end position="573"/>
    </location>
</feature>
<dbReference type="AlphaFoldDB" id="A0A7S2PXF3"/>
<evidence type="ECO:0000256" key="1">
    <source>
        <dbReference type="SAM" id="MobiDB-lite"/>
    </source>
</evidence>
<keyword evidence="2" id="KW-0732">Signal</keyword>
<feature type="domain" description="SnoaL-like" evidence="3">
    <location>
        <begin position="265"/>
        <end position="399"/>
    </location>
</feature>
<feature type="compositionally biased region" description="Polar residues" evidence="1">
    <location>
        <begin position="428"/>
        <end position="438"/>
    </location>
</feature>
<feature type="region of interest" description="Disordered" evidence="1">
    <location>
        <begin position="111"/>
        <end position="132"/>
    </location>
</feature>
<feature type="region of interest" description="Disordered" evidence="1">
    <location>
        <begin position="422"/>
        <end position="466"/>
    </location>
</feature>
<evidence type="ECO:0000313" key="4">
    <source>
        <dbReference type="EMBL" id="CAD9625128.1"/>
    </source>
</evidence>
<dbReference type="PANTHER" id="PTHR34957">
    <property type="entry name" value="NUCLEAR TRANSPORT FACTOR 2 (NTF2) FAMILY PROTEIN"/>
    <property type="match status" value="1"/>
</dbReference>
<gene>
    <name evidence="4" type="ORF">SMAR0320_LOCUS20117</name>
</gene>